<name>M0A2J1_NATA2</name>
<proteinExistence type="predicted"/>
<organism evidence="1 2">
    <name type="scientific">Natrinema altunense (strain JCM 12890 / CGMCC 1.3731 / AJ2)</name>
    <dbReference type="NCBI Taxonomy" id="1227494"/>
    <lineage>
        <taxon>Archaea</taxon>
        <taxon>Methanobacteriati</taxon>
        <taxon>Methanobacteriota</taxon>
        <taxon>Stenosarchaea group</taxon>
        <taxon>Halobacteria</taxon>
        <taxon>Halobacteriales</taxon>
        <taxon>Natrialbaceae</taxon>
        <taxon>Natrinema</taxon>
    </lineage>
</organism>
<keyword evidence="2" id="KW-1185">Reference proteome</keyword>
<feature type="non-terminal residue" evidence="1">
    <location>
        <position position="37"/>
    </location>
</feature>
<gene>
    <name evidence="1" type="ORF">C485_00950</name>
</gene>
<dbReference type="Proteomes" id="UP000011511">
    <property type="component" value="Unassembled WGS sequence"/>
</dbReference>
<reference evidence="1 2" key="1">
    <citation type="journal article" date="2014" name="PLoS Genet.">
        <title>Phylogenetically driven sequencing of extremely halophilic archaea reveals strategies for static and dynamic osmo-response.</title>
        <authorList>
            <person name="Becker E.A."/>
            <person name="Seitzer P.M."/>
            <person name="Tritt A."/>
            <person name="Larsen D."/>
            <person name="Krusor M."/>
            <person name="Yao A.I."/>
            <person name="Wu D."/>
            <person name="Madern D."/>
            <person name="Eisen J.A."/>
            <person name="Darling A.E."/>
            <person name="Facciotti M.T."/>
        </authorList>
    </citation>
    <scope>NUCLEOTIDE SEQUENCE [LARGE SCALE GENOMIC DNA]</scope>
    <source>
        <strain evidence="1 2">JCM 12890</strain>
    </source>
</reference>
<evidence type="ECO:0000313" key="1">
    <source>
        <dbReference type="EMBL" id="ELY92067.1"/>
    </source>
</evidence>
<comment type="caution">
    <text evidence="1">The sequence shown here is derived from an EMBL/GenBank/DDBJ whole genome shotgun (WGS) entry which is preliminary data.</text>
</comment>
<sequence>MSTLVADASALVSLGVVADDDPDPLALCLSCYEVVVP</sequence>
<dbReference type="EMBL" id="AOIK01000002">
    <property type="protein sequence ID" value="ELY92067.1"/>
    <property type="molecule type" value="Genomic_DNA"/>
</dbReference>
<protein>
    <submittedName>
        <fullName evidence="1">Uncharacterized protein</fullName>
    </submittedName>
</protein>
<evidence type="ECO:0000313" key="2">
    <source>
        <dbReference type="Proteomes" id="UP000011511"/>
    </source>
</evidence>
<dbReference type="AlphaFoldDB" id="M0A2J1"/>
<accession>M0A2J1</accession>